<organism evidence="1 2">
    <name type="scientific">Mytilus coruscus</name>
    <name type="common">Sea mussel</name>
    <dbReference type="NCBI Taxonomy" id="42192"/>
    <lineage>
        <taxon>Eukaryota</taxon>
        <taxon>Metazoa</taxon>
        <taxon>Spiralia</taxon>
        <taxon>Lophotrochozoa</taxon>
        <taxon>Mollusca</taxon>
        <taxon>Bivalvia</taxon>
        <taxon>Autobranchia</taxon>
        <taxon>Pteriomorphia</taxon>
        <taxon>Mytilida</taxon>
        <taxon>Mytiloidea</taxon>
        <taxon>Mytilidae</taxon>
        <taxon>Mytilinae</taxon>
        <taxon>Mytilus</taxon>
    </lineage>
</organism>
<dbReference type="AlphaFoldDB" id="A0A6J8DH20"/>
<dbReference type="Proteomes" id="UP000507470">
    <property type="component" value="Unassembled WGS sequence"/>
</dbReference>
<proteinExistence type="predicted"/>
<dbReference type="EMBL" id="CACVKT020007264">
    <property type="protein sequence ID" value="CAC5406891.1"/>
    <property type="molecule type" value="Genomic_DNA"/>
</dbReference>
<keyword evidence="2" id="KW-1185">Reference proteome</keyword>
<dbReference type="PANTHER" id="PTHR47018">
    <property type="entry name" value="CXC DOMAIN-CONTAINING PROTEIN-RELATED"/>
    <property type="match status" value="1"/>
</dbReference>
<dbReference type="PANTHER" id="PTHR47018:SF1">
    <property type="entry name" value="TESMIN_TSO1-LIKE CXC DOMAIN-CONTAINING PROTEIN"/>
    <property type="match status" value="1"/>
</dbReference>
<accession>A0A6J8DH20</accession>
<gene>
    <name evidence="1" type="ORF">MCOR_40410</name>
</gene>
<reference evidence="1 2" key="1">
    <citation type="submission" date="2020-06" db="EMBL/GenBank/DDBJ databases">
        <authorList>
            <person name="Li R."/>
            <person name="Bekaert M."/>
        </authorList>
    </citation>
    <scope>NUCLEOTIDE SEQUENCE [LARGE SCALE GENOMIC DNA]</scope>
    <source>
        <strain evidence="2">wild</strain>
    </source>
</reference>
<evidence type="ECO:0000313" key="1">
    <source>
        <dbReference type="EMBL" id="CAC5406891.1"/>
    </source>
</evidence>
<evidence type="ECO:0000313" key="2">
    <source>
        <dbReference type="Proteomes" id="UP000507470"/>
    </source>
</evidence>
<name>A0A6J8DH20_MYTCO</name>
<protein>
    <submittedName>
        <fullName evidence="1">Uncharacterized protein</fullName>
    </submittedName>
</protein>
<sequence>MSTPFEWTACIFCKHKSYKRDKQLRPIETDERLQKIIELADKKQDLELKSLLFLEEFKTKALYHRACIANYLLNSPKKEEFIDELDISEHDKAFRCLAQKGQGRSAIVFSSSITISEAIQAATHFKSELKLSEFETEVETATISEDQTLHAAASILHSQMQSLKMSNETYPTPYEISLSYSTQHTPCLLTKQNLDSIPFSAERTEQMVPFWTGFYKRLSEVKSEFSFAAFIDAKPSDIATVFTTMKQCLYMSKRAGQQYAVQIFDQQLTYVALALFEEFRIHSCKLSPTFACWDMFLRAVDILLQNIRAERNGLWLLHLQTVAAMLPYFSVTNRTNYARWTPAYILDMVNLPETVNFLSGEFSIRQKPGAFNGIWSDMATVKTIIKDSKGCSGIIGLTRKKPALLRWMLTRHILAHFSDFVKAHINPEIILRRALALANVRDDVTVDRNLAYPIGSIPSALFHDDGDMRKCCKSDIIHLLEEEVCSSFNLSSYDKSHTVLIRDGMGIIQSMDAKKCSTFGDIVQSYIKIMLTCFFNAGTVVDVFDRYDIKNSIKPAERLLVTIQILFADFL</sequence>